<keyword evidence="2" id="KW-1185">Reference proteome</keyword>
<evidence type="ECO:0000313" key="1">
    <source>
        <dbReference type="EMBL" id="CAH0367716.1"/>
    </source>
</evidence>
<organism evidence="1 2">
    <name type="scientific">Pelagomonas calceolata</name>
    <dbReference type="NCBI Taxonomy" id="35677"/>
    <lineage>
        <taxon>Eukaryota</taxon>
        <taxon>Sar</taxon>
        <taxon>Stramenopiles</taxon>
        <taxon>Ochrophyta</taxon>
        <taxon>Pelagophyceae</taxon>
        <taxon>Pelagomonadales</taxon>
        <taxon>Pelagomonadaceae</taxon>
        <taxon>Pelagomonas</taxon>
    </lineage>
</organism>
<proteinExistence type="predicted"/>
<protein>
    <submittedName>
        <fullName evidence="1">Uncharacterized protein</fullName>
    </submittedName>
</protein>
<evidence type="ECO:0000313" key="2">
    <source>
        <dbReference type="Proteomes" id="UP000789595"/>
    </source>
</evidence>
<dbReference type="EMBL" id="CAKKNE010000002">
    <property type="protein sequence ID" value="CAH0367716.1"/>
    <property type="molecule type" value="Genomic_DNA"/>
</dbReference>
<dbReference type="AlphaFoldDB" id="A0A8J2SC80"/>
<accession>A0A8J2SC80</accession>
<gene>
    <name evidence="1" type="ORF">PECAL_2P07510</name>
</gene>
<comment type="caution">
    <text evidence="1">The sequence shown here is derived from an EMBL/GenBank/DDBJ whole genome shotgun (WGS) entry which is preliminary data.</text>
</comment>
<feature type="non-terminal residue" evidence="1">
    <location>
        <position position="106"/>
    </location>
</feature>
<sequence>RAAPLANDAELPRPATKAVFIDKRPLDDEFSVTLRAEDGSRILRFASNAGFCGAGVLISTRGALDVFPQYRSPIPPRADVELRLDLRRAEGAQAPLLPVAHDALAV</sequence>
<feature type="non-terminal residue" evidence="1">
    <location>
        <position position="1"/>
    </location>
</feature>
<dbReference type="Proteomes" id="UP000789595">
    <property type="component" value="Unassembled WGS sequence"/>
</dbReference>
<reference evidence="1" key="1">
    <citation type="submission" date="2021-11" db="EMBL/GenBank/DDBJ databases">
        <authorList>
            <consortium name="Genoscope - CEA"/>
            <person name="William W."/>
        </authorList>
    </citation>
    <scope>NUCLEOTIDE SEQUENCE</scope>
</reference>
<name>A0A8J2SC80_9STRA</name>